<keyword evidence="3" id="KW-1185">Reference proteome</keyword>
<evidence type="ECO:0008006" key="4">
    <source>
        <dbReference type="Google" id="ProtNLM"/>
    </source>
</evidence>
<evidence type="ECO:0000256" key="1">
    <source>
        <dbReference type="SAM" id="MobiDB-lite"/>
    </source>
</evidence>
<sequence length="752" mass="77450">MSRPPHQLTRRATVISVTAFAVVVALAGTATALAVTRTWPFDAAGAPAGGVASTSQAGGPEQDRPASFADGVEAKWTLRGTDLGAEAALLGHLPRMLGPINEMRRADQPLQLESGVLVHYRPTAGQAGSSASWALIDAETGQARWAEEGWGYPISCASSPDASEAVCSVTAGDGSKLIGFDSGGVSFMEDAQAGSVRYSEAGVRVFSENAIDTYALNGEHRESERVAGIFGGTVGNARMPDCVWLHGTTQTSYVGTGCDAPAAEVLATVDSLSWSVVGETDPVLLLSSGSSVSAFDAETRELLWEISGAIPGALGAPELVGSGAETGVLVVHSAAGESGHAIVNLRTGAVTPIDATGSTAVVVANEVLVFDTARVGGKPWFSVSSVEVFDGVTGTKRATVSFPAIENVAEITGGPLGVLIGHPMCSDCSVAEGSNILDSYTFLAPAEGAGGAAVQRVGNVSIPKSIPAQCPAGTLLLAWAELADGWVLVCGITLDRPSYLAYQPAAGGSRMYSSGATTPTGDTAQAALRFDERLNRYVAQLANGGVLTLDYDIGTVTVRAEAGARTTEQQRLVRYIFVVLGEAVRTVEDAANHDGAFEVQAPADTAEDQIRYMIEVLEKAYAGRALVKDALPKLQQCTAAAGGYGDSVATMQAVRDNRAELLDALGAMPVDRIPRGQELLDHLSAAISNSHAANVEYVAWAEAAQATGCATLSAAGASAAAASDGPKEAFAALWNSAVAAKYGVRTFDARFI</sequence>
<comment type="caution">
    <text evidence="2">The sequence shown here is derived from an EMBL/GenBank/DDBJ whole genome shotgun (WGS) entry which is preliminary data.</text>
</comment>
<reference evidence="3" key="1">
    <citation type="journal article" date="2019" name="Int. J. Syst. Evol. Microbiol.">
        <title>The Global Catalogue of Microorganisms (GCM) 10K type strain sequencing project: providing services to taxonomists for standard genome sequencing and annotation.</title>
        <authorList>
            <consortium name="The Broad Institute Genomics Platform"/>
            <consortium name="The Broad Institute Genome Sequencing Center for Infectious Disease"/>
            <person name="Wu L."/>
            <person name="Ma J."/>
        </authorList>
    </citation>
    <scope>NUCLEOTIDE SEQUENCE [LARGE SCALE GENOMIC DNA]</scope>
    <source>
        <strain evidence="3">CCUG 50213</strain>
    </source>
</reference>
<evidence type="ECO:0000313" key="3">
    <source>
        <dbReference type="Proteomes" id="UP001597181"/>
    </source>
</evidence>
<name>A0ABW3TPT1_9MICO</name>
<organism evidence="2 3">
    <name type="scientific">Leucobacter albus</name>
    <dbReference type="NCBI Taxonomy" id="272210"/>
    <lineage>
        <taxon>Bacteria</taxon>
        <taxon>Bacillati</taxon>
        <taxon>Actinomycetota</taxon>
        <taxon>Actinomycetes</taxon>
        <taxon>Micrococcales</taxon>
        <taxon>Microbacteriaceae</taxon>
        <taxon>Leucobacter</taxon>
    </lineage>
</organism>
<gene>
    <name evidence="2" type="ORF">ACFQ3U_09940</name>
</gene>
<protein>
    <recommendedName>
        <fullName evidence="4">Pyrroloquinoline-quinone binding quinoprotein</fullName>
    </recommendedName>
</protein>
<proteinExistence type="predicted"/>
<dbReference type="EMBL" id="JBHTLY010000004">
    <property type="protein sequence ID" value="MFD1202209.1"/>
    <property type="molecule type" value="Genomic_DNA"/>
</dbReference>
<evidence type="ECO:0000313" key="2">
    <source>
        <dbReference type="EMBL" id="MFD1202209.1"/>
    </source>
</evidence>
<feature type="region of interest" description="Disordered" evidence="1">
    <location>
        <begin position="46"/>
        <end position="67"/>
    </location>
</feature>
<dbReference type="Proteomes" id="UP001597181">
    <property type="component" value="Unassembled WGS sequence"/>
</dbReference>
<accession>A0ABW3TPT1</accession>
<dbReference type="RefSeq" id="WP_343961208.1">
    <property type="nucleotide sequence ID" value="NZ_BAAAKZ010000010.1"/>
</dbReference>
<dbReference type="SUPFAM" id="SSF50969">
    <property type="entry name" value="YVTN repeat-like/Quinoprotein amine dehydrogenase"/>
    <property type="match status" value="1"/>
</dbReference>
<dbReference type="InterPro" id="IPR011044">
    <property type="entry name" value="Quino_amine_DH_bsu"/>
</dbReference>